<dbReference type="Pfam" id="PF00795">
    <property type="entry name" value="CN_hydrolase"/>
    <property type="match status" value="1"/>
</dbReference>
<dbReference type="UniPathway" id="UPA00253">
    <property type="reaction ID" value="UER00334"/>
</dbReference>
<dbReference type="SUPFAM" id="SSF52402">
    <property type="entry name" value="Adenine nucleotide alpha hydrolases-like"/>
    <property type="match status" value="1"/>
</dbReference>
<dbReference type="OrthoDB" id="9760188at2"/>
<evidence type="ECO:0000256" key="7">
    <source>
        <dbReference type="HAMAP-Rule" id="MF_02090"/>
    </source>
</evidence>
<dbReference type="Gene3D" id="3.40.50.620">
    <property type="entry name" value="HUPs"/>
    <property type="match status" value="1"/>
</dbReference>
<dbReference type="PIRSF" id="PIRSF006630">
    <property type="entry name" value="NADS_GAT"/>
    <property type="match status" value="1"/>
</dbReference>
<dbReference type="InterPro" id="IPR014729">
    <property type="entry name" value="Rossmann-like_a/b/a_fold"/>
</dbReference>
<gene>
    <name evidence="7" type="primary">nadE</name>
    <name evidence="12" type="ORF">SAMN05216272_103418</name>
</gene>
<feature type="active site" description="For glutaminase activity" evidence="7">
    <location>
        <position position="122"/>
    </location>
</feature>
<evidence type="ECO:0000256" key="5">
    <source>
        <dbReference type="ARBA" id="ARBA00022840"/>
    </source>
</evidence>
<evidence type="ECO:0000256" key="6">
    <source>
        <dbReference type="ARBA" id="ARBA00023027"/>
    </source>
</evidence>
<dbReference type="InterPro" id="IPR022310">
    <property type="entry name" value="NAD/GMP_synthase"/>
</dbReference>
<dbReference type="NCBIfam" id="NF002730">
    <property type="entry name" value="PRK02628.1"/>
    <property type="match status" value="1"/>
</dbReference>
<feature type="binding site" evidence="7">
    <location>
        <position position="205"/>
    </location>
    <ligand>
        <name>L-glutamine</name>
        <dbReference type="ChEBI" id="CHEBI:58359"/>
    </ligand>
</feature>
<evidence type="ECO:0000256" key="9">
    <source>
        <dbReference type="RuleBase" id="RU003811"/>
    </source>
</evidence>
<evidence type="ECO:0000256" key="1">
    <source>
        <dbReference type="ARBA" id="ARBA00005188"/>
    </source>
</evidence>
<organism evidence="12 13">
    <name type="scientific">Pseudomonas panipatensis</name>
    <dbReference type="NCBI Taxonomy" id="428992"/>
    <lineage>
        <taxon>Bacteria</taxon>
        <taxon>Pseudomonadati</taxon>
        <taxon>Pseudomonadota</taxon>
        <taxon>Gammaproteobacteria</taxon>
        <taxon>Pseudomonadales</taxon>
        <taxon>Pseudomonadaceae</taxon>
        <taxon>Pseudomonas</taxon>
    </lineage>
</organism>
<dbReference type="InterPro" id="IPR003010">
    <property type="entry name" value="C-N_Hydrolase"/>
</dbReference>
<evidence type="ECO:0000256" key="4">
    <source>
        <dbReference type="ARBA" id="ARBA00022741"/>
    </source>
</evidence>
<dbReference type="NCBIfam" id="TIGR00552">
    <property type="entry name" value="nadE"/>
    <property type="match status" value="1"/>
</dbReference>
<dbReference type="PROSITE" id="PS50263">
    <property type="entry name" value="CN_HYDROLASE"/>
    <property type="match status" value="1"/>
</dbReference>
<feature type="binding site" evidence="7">
    <location>
        <position position="128"/>
    </location>
    <ligand>
        <name>L-glutamine</name>
        <dbReference type="ChEBI" id="CHEBI:58359"/>
    </ligand>
</feature>
<comment type="function">
    <text evidence="7">Catalyzes the ATP-dependent amidation of deamido-NAD to form NAD. Uses L-glutamine as a nitrogen source.</text>
</comment>
<dbReference type="GO" id="GO:0005737">
    <property type="term" value="C:cytoplasm"/>
    <property type="evidence" value="ECO:0007669"/>
    <property type="project" value="InterPro"/>
</dbReference>
<keyword evidence="5 7" id="KW-0067">ATP-binding</keyword>
<feature type="binding site" evidence="7">
    <location>
        <position position="633"/>
    </location>
    <ligand>
        <name>deamido-NAD(+)</name>
        <dbReference type="ChEBI" id="CHEBI:58437"/>
        <note>ligand shared between two neighboring subunits</note>
    </ligand>
</feature>
<dbReference type="EMBL" id="FNDS01000003">
    <property type="protein sequence ID" value="SDH84883.1"/>
    <property type="molecule type" value="Genomic_DNA"/>
</dbReference>
<dbReference type="STRING" id="428992.SAMN05216272_103418"/>
<keyword evidence="3 7" id="KW-0436">Ligase</keyword>
<dbReference type="AlphaFoldDB" id="A0A1G8FRW2"/>
<sequence length="676" mass="73062">MSSSASPYAQGFFRVAACTPRVTPADPAANLAATLQLAQQAHQHQAGLAVFPELGLSAYAIDDLLFQDALLDTVEDALDSLCRASQALLPVLLVGAPLRAEGALFNCAVAIHRGRILCALPKTYRPNYREFYEKRHFASAADARGGELRVAGRQVPFGSDILLDFPRLRGLVLHAEICEDLWVPAPPSGYAALAGATLLANLSASNATVGKAEYRRQLGAGQSARCIAAYVYSAAGYGESTTDLAWDGHAMIHENGELLAESPRFANAPGLIFADIDLDRLRQDRQRTTSFTDCASLHRARLEAFRRIAVDFEPPVRPLALARRIARFPFVPSDSASLDARCAEVYAIQQQGLARRLQACGVQKVLIGISGGADSTQAALVAAGAFDQLGLPRTQILGYSLPGLATRAQSRRNALALMQGLGLSAAEIDIRPSCLQMLEDIGHPYTRGEPVYDISFENVQAGERTSHLFRLANQHGGLVIGTGDLSELALGYTTYGVGDQMSHYAVNASLPKTLIRHLLHWQLPRQPAAVRRVLRRILASAASPELVPGDSPQRAEDTVGPYALQDFFLYYLSRFGYHPAKVAYLAEQAWGDAARGDWPALLPEAERVAYAPAQIGHWLAVFLQRFFAGSQFKRSALPNGPKVGSGGSLSPRADWRAPSDAGAEAWLDALRRWTPP</sequence>
<feature type="active site" description="Proton acceptor; for glutaminase activity" evidence="7">
    <location>
        <position position="53"/>
    </location>
</feature>
<accession>A0A1G8FRW2</accession>
<evidence type="ECO:0000256" key="2">
    <source>
        <dbReference type="ARBA" id="ARBA00007145"/>
    </source>
</evidence>
<dbReference type="GO" id="GO:0003952">
    <property type="term" value="F:NAD+ synthase (glutamine-hydrolyzing) activity"/>
    <property type="evidence" value="ECO:0007669"/>
    <property type="project" value="UniProtKB-UniRule"/>
</dbReference>
<dbReference type="GO" id="GO:0009435">
    <property type="term" value="P:NAD+ biosynthetic process"/>
    <property type="evidence" value="ECO:0007669"/>
    <property type="project" value="UniProtKB-UniRule"/>
</dbReference>
<comment type="pathway">
    <text evidence="1 7 8">Cofactor biosynthesis; NAD(+) biosynthesis; NAD(+) from deamido-NAD(+) (L-Gln route): step 1/1.</text>
</comment>
<dbReference type="PANTHER" id="PTHR23090">
    <property type="entry name" value="NH 3 /GLUTAMINE-DEPENDENT NAD + SYNTHETASE"/>
    <property type="match status" value="1"/>
</dbReference>
<dbReference type="RefSeq" id="WP_090262387.1">
    <property type="nucleotide sequence ID" value="NZ_FNDS01000003.1"/>
</dbReference>
<dbReference type="CDD" id="cd00553">
    <property type="entry name" value="NAD_synthase"/>
    <property type="match status" value="1"/>
</dbReference>
<dbReference type="GO" id="GO:0005524">
    <property type="term" value="F:ATP binding"/>
    <property type="evidence" value="ECO:0007669"/>
    <property type="project" value="UniProtKB-UniRule"/>
</dbReference>
<dbReference type="Pfam" id="PF02540">
    <property type="entry name" value="NAD_synthase"/>
    <property type="match status" value="1"/>
</dbReference>
<dbReference type="GO" id="GO:0008795">
    <property type="term" value="F:NAD+ synthase activity"/>
    <property type="evidence" value="ECO:0007669"/>
    <property type="project" value="UniProtKB-UniRule"/>
</dbReference>
<dbReference type="PANTHER" id="PTHR23090:SF9">
    <property type="entry name" value="GLUTAMINE-DEPENDENT NAD(+) SYNTHETASE"/>
    <property type="match status" value="1"/>
</dbReference>
<feature type="domain" description="CN hydrolase" evidence="11">
    <location>
        <begin position="13"/>
        <end position="278"/>
    </location>
</feature>
<dbReference type="InterPro" id="IPR003694">
    <property type="entry name" value="NAD_synthase"/>
</dbReference>
<evidence type="ECO:0000313" key="13">
    <source>
        <dbReference type="Proteomes" id="UP000199636"/>
    </source>
</evidence>
<evidence type="ECO:0000256" key="3">
    <source>
        <dbReference type="ARBA" id="ARBA00022598"/>
    </source>
</evidence>
<evidence type="ECO:0000259" key="11">
    <source>
        <dbReference type="PROSITE" id="PS50263"/>
    </source>
</evidence>
<dbReference type="Proteomes" id="UP000199636">
    <property type="component" value="Unassembled WGS sequence"/>
</dbReference>
<keyword evidence="6 7" id="KW-0520">NAD</keyword>
<comment type="similarity">
    <text evidence="9">Belongs to the NAD synthetase family.</text>
</comment>
<feature type="binding site" evidence="7">
    <location>
        <position position="211"/>
    </location>
    <ligand>
        <name>L-glutamine</name>
        <dbReference type="ChEBI" id="CHEBI:58359"/>
    </ligand>
</feature>
<feature type="binding site" evidence="7">
    <location>
        <position position="487"/>
    </location>
    <ligand>
        <name>deamido-NAD(+)</name>
        <dbReference type="ChEBI" id="CHEBI:58437"/>
        <note>ligand shared between two neighboring subunits</note>
    </ligand>
</feature>
<dbReference type="HAMAP" id="MF_02090">
    <property type="entry name" value="NadE_glutamine_dep"/>
    <property type="match status" value="1"/>
</dbReference>
<feature type="active site" description="Nucleophile; for glutaminase activity" evidence="7">
    <location>
        <position position="178"/>
    </location>
</feature>
<dbReference type="CDD" id="cd07570">
    <property type="entry name" value="GAT_Gln-NAD-synth"/>
    <property type="match status" value="1"/>
</dbReference>
<dbReference type="FunFam" id="1.10.10.1140:FF:000001">
    <property type="entry name" value="Glutamine-dependent NAD(+) synthetase"/>
    <property type="match status" value="1"/>
</dbReference>
<proteinExistence type="inferred from homology"/>
<evidence type="ECO:0000313" key="12">
    <source>
        <dbReference type="EMBL" id="SDH84883.1"/>
    </source>
</evidence>
<dbReference type="Gene3D" id="1.10.10.1140">
    <property type="entry name" value="Glutamine-dependent NAD+ synthetase, C-terminal domain"/>
    <property type="match status" value="1"/>
</dbReference>
<feature type="binding site" evidence="7">
    <location>
        <begin position="368"/>
        <end position="375"/>
    </location>
    <ligand>
        <name>ATP</name>
        <dbReference type="ChEBI" id="CHEBI:30616"/>
    </ligand>
</feature>
<dbReference type="Gene3D" id="3.60.110.10">
    <property type="entry name" value="Carbon-nitrogen hydrolase"/>
    <property type="match status" value="1"/>
</dbReference>
<dbReference type="InterPro" id="IPR014445">
    <property type="entry name" value="Gln-dep_NAD_synthase"/>
</dbReference>
<reference evidence="13" key="1">
    <citation type="submission" date="2016-10" db="EMBL/GenBank/DDBJ databases">
        <authorList>
            <person name="Varghese N."/>
            <person name="Submissions S."/>
        </authorList>
    </citation>
    <scope>NUCLEOTIDE SEQUENCE [LARGE SCALE GENOMIC DNA]</scope>
    <source>
        <strain evidence="13">CCM 7469</strain>
    </source>
</reference>
<comment type="catalytic activity">
    <reaction evidence="7 8">
        <text>deamido-NAD(+) + L-glutamine + ATP + H2O = L-glutamate + AMP + diphosphate + NAD(+) + H(+)</text>
        <dbReference type="Rhea" id="RHEA:24384"/>
        <dbReference type="ChEBI" id="CHEBI:15377"/>
        <dbReference type="ChEBI" id="CHEBI:15378"/>
        <dbReference type="ChEBI" id="CHEBI:29985"/>
        <dbReference type="ChEBI" id="CHEBI:30616"/>
        <dbReference type="ChEBI" id="CHEBI:33019"/>
        <dbReference type="ChEBI" id="CHEBI:57540"/>
        <dbReference type="ChEBI" id="CHEBI:58359"/>
        <dbReference type="ChEBI" id="CHEBI:58437"/>
        <dbReference type="ChEBI" id="CHEBI:456215"/>
        <dbReference type="EC" id="6.3.5.1"/>
    </reaction>
</comment>
<dbReference type="SUPFAM" id="SSF56317">
    <property type="entry name" value="Carbon-nitrogen hydrolase"/>
    <property type="match status" value="1"/>
</dbReference>
<comment type="similarity">
    <text evidence="2 7 8">In the C-terminal section; belongs to the NAD synthetase family.</text>
</comment>
<dbReference type="EC" id="6.3.5.1" evidence="7 8"/>
<evidence type="ECO:0000256" key="8">
    <source>
        <dbReference type="PIRNR" id="PIRNR006630"/>
    </source>
</evidence>
<feature type="binding site" evidence="7">
    <location>
        <position position="458"/>
    </location>
    <ligand>
        <name>deamido-NAD(+)</name>
        <dbReference type="ChEBI" id="CHEBI:58437"/>
        <note>ligand shared between two neighboring subunits</note>
    </ligand>
</feature>
<comment type="caution">
    <text evidence="7">Lacks conserved residue(s) required for the propagation of feature annotation.</text>
</comment>
<keyword evidence="4 7" id="KW-0547">Nucleotide-binding</keyword>
<evidence type="ECO:0000256" key="10">
    <source>
        <dbReference type="SAM" id="MobiDB-lite"/>
    </source>
</evidence>
<keyword evidence="13" id="KW-1185">Reference proteome</keyword>
<feature type="region of interest" description="Disordered" evidence="10">
    <location>
        <begin position="639"/>
        <end position="658"/>
    </location>
</feature>
<feature type="binding site" evidence="7">
    <location>
        <position position="482"/>
    </location>
    <ligand>
        <name>ATP</name>
        <dbReference type="ChEBI" id="CHEBI:30616"/>
    </ligand>
</feature>
<dbReference type="InterPro" id="IPR036526">
    <property type="entry name" value="C-N_Hydrolase_sf"/>
</dbReference>
<dbReference type="GO" id="GO:0004359">
    <property type="term" value="F:glutaminase activity"/>
    <property type="evidence" value="ECO:0007669"/>
    <property type="project" value="InterPro"/>
</dbReference>
<protein>
    <recommendedName>
        <fullName evidence="7 8">Glutamine-dependent NAD(+) synthetase</fullName>
        <ecNumber evidence="7 8">6.3.5.1</ecNumber>
    </recommendedName>
    <alternativeName>
        <fullName evidence="7 8">NAD(+) synthase [glutamine-hydrolyzing]</fullName>
    </alternativeName>
</protein>
<dbReference type="InterPro" id="IPR041856">
    <property type="entry name" value="NAD+_synth_C"/>
</dbReference>
<name>A0A1G8FRW2_9PSED</name>